<keyword evidence="2" id="KW-0813">Transport</keyword>
<comment type="caution">
    <text evidence="11">The sequence shown here is derived from an EMBL/GenBank/DDBJ whole genome shotgun (WGS) entry which is preliminary data.</text>
</comment>
<dbReference type="SUPFAM" id="SSF58038">
    <property type="entry name" value="SNARE fusion complex"/>
    <property type="match status" value="1"/>
</dbReference>
<keyword evidence="4" id="KW-0653">Protein transport</keyword>
<evidence type="ECO:0000256" key="9">
    <source>
        <dbReference type="SAM" id="Phobius"/>
    </source>
</evidence>
<keyword evidence="3 9" id="KW-0812">Transmembrane</keyword>
<evidence type="ECO:0000256" key="3">
    <source>
        <dbReference type="ARBA" id="ARBA00022692"/>
    </source>
</evidence>
<sequence>MDLENQRRTEELSAKVNRLKHLTIDMDKEIKGQNTYLDSMGFDFSSTASLIKGGAGRITGMLNSGKSNRKVMFYTILALVVGFMVLYKLFMRVRA</sequence>
<evidence type="ECO:0000256" key="1">
    <source>
        <dbReference type="ARBA" id="ARBA00004394"/>
    </source>
</evidence>
<evidence type="ECO:0000256" key="7">
    <source>
        <dbReference type="ARBA" id="ARBA00023136"/>
    </source>
</evidence>
<keyword evidence="12" id="KW-1185">Reference proteome</keyword>
<dbReference type="EMBL" id="CAJNOC010000413">
    <property type="protein sequence ID" value="CAF0758239.1"/>
    <property type="molecule type" value="Genomic_DNA"/>
</dbReference>
<feature type="domain" description="T-SNARE coiled-coil homology" evidence="10">
    <location>
        <begin position="1"/>
        <end position="61"/>
    </location>
</feature>
<evidence type="ECO:0000256" key="6">
    <source>
        <dbReference type="ARBA" id="ARBA00023034"/>
    </source>
</evidence>
<keyword evidence="6" id="KW-0333">Golgi apparatus</keyword>
<evidence type="ECO:0000256" key="5">
    <source>
        <dbReference type="ARBA" id="ARBA00022989"/>
    </source>
</evidence>
<evidence type="ECO:0000259" key="10">
    <source>
        <dbReference type="PROSITE" id="PS50192"/>
    </source>
</evidence>
<dbReference type="Gene3D" id="1.20.5.110">
    <property type="match status" value="1"/>
</dbReference>
<dbReference type="AlphaFoldDB" id="A0A813PV30"/>
<keyword evidence="7 9" id="KW-0472">Membrane</keyword>
<dbReference type="PANTHER" id="PTHR12791">
    <property type="entry name" value="GOLGI SNARE BET1-RELATED"/>
    <property type="match status" value="1"/>
</dbReference>
<dbReference type="GO" id="GO:0000139">
    <property type="term" value="C:Golgi membrane"/>
    <property type="evidence" value="ECO:0007669"/>
    <property type="project" value="UniProtKB-SubCell"/>
</dbReference>
<dbReference type="PROSITE" id="PS50192">
    <property type="entry name" value="T_SNARE"/>
    <property type="match status" value="1"/>
</dbReference>
<evidence type="ECO:0000313" key="11">
    <source>
        <dbReference type="EMBL" id="CAF0758239.1"/>
    </source>
</evidence>
<name>A0A813PV30_9BILA</name>
<evidence type="ECO:0000256" key="2">
    <source>
        <dbReference type="ARBA" id="ARBA00022448"/>
    </source>
</evidence>
<proteinExistence type="predicted"/>
<dbReference type="InterPro" id="IPR039899">
    <property type="entry name" value="BET1_SNARE"/>
</dbReference>
<evidence type="ECO:0000313" key="12">
    <source>
        <dbReference type="Proteomes" id="UP000663879"/>
    </source>
</evidence>
<reference evidence="11" key="1">
    <citation type="submission" date="2021-02" db="EMBL/GenBank/DDBJ databases">
        <authorList>
            <person name="Nowell W R."/>
        </authorList>
    </citation>
    <scope>NUCLEOTIDE SEQUENCE</scope>
    <source>
        <strain evidence="11">Ploen Becks lab</strain>
    </source>
</reference>
<dbReference type="GO" id="GO:0015031">
    <property type="term" value="P:protein transport"/>
    <property type="evidence" value="ECO:0007669"/>
    <property type="project" value="UniProtKB-KW"/>
</dbReference>
<evidence type="ECO:0000256" key="8">
    <source>
        <dbReference type="ARBA" id="ARBA00046280"/>
    </source>
</evidence>
<gene>
    <name evidence="11" type="ORF">OXX778_LOCUS4291</name>
</gene>
<organism evidence="11 12">
    <name type="scientific">Brachionus calyciflorus</name>
    <dbReference type="NCBI Taxonomy" id="104777"/>
    <lineage>
        <taxon>Eukaryota</taxon>
        <taxon>Metazoa</taxon>
        <taxon>Spiralia</taxon>
        <taxon>Gnathifera</taxon>
        <taxon>Rotifera</taxon>
        <taxon>Eurotatoria</taxon>
        <taxon>Monogononta</taxon>
        <taxon>Pseudotrocha</taxon>
        <taxon>Ploima</taxon>
        <taxon>Brachionidae</taxon>
        <taxon>Brachionus</taxon>
    </lineage>
</organism>
<keyword evidence="5 9" id="KW-1133">Transmembrane helix</keyword>
<dbReference type="InterPro" id="IPR000727">
    <property type="entry name" value="T_SNARE_dom"/>
</dbReference>
<protein>
    <recommendedName>
        <fullName evidence="10">t-SNARE coiled-coil homology domain-containing protein</fullName>
    </recommendedName>
</protein>
<evidence type="ECO:0000256" key="4">
    <source>
        <dbReference type="ARBA" id="ARBA00022927"/>
    </source>
</evidence>
<comment type="subcellular location">
    <subcellularLocation>
        <location evidence="8">Endomembrane system</location>
        <topology evidence="8">Single-pass type IV membrane protein</topology>
    </subcellularLocation>
    <subcellularLocation>
        <location evidence="1">Golgi apparatus membrane</location>
    </subcellularLocation>
</comment>
<dbReference type="CDD" id="cd15853">
    <property type="entry name" value="SNARE_Bet1"/>
    <property type="match status" value="1"/>
</dbReference>
<feature type="transmembrane region" description="Helical" evidence="9">
    <location>
        <begin position="71"/>
        <end position="90"/>
    </location>
</feature>
<dbReference type="Proteomes" id="UP000663879">
    <property type="component" value="Unassembled WGS sequence"/>
</dbReference>
<accession>A0A813PV30</accession>
<dbReference type="OrthoDB" id="261831at2759"/>